<gene>
    <name evidence="2" type="ORF">F2Y13_03370</name>
</gene>
<keyword evidence="1" id="KW-1133">Transmembrane helix</keyword>
<dbReference type="EMBL" id="VVXK01000003">
    <property type="protein sequence ID" value="KAA2371431.1"/>
    <property type="molecule type" value="Genomic_DNA"/>
</dbReference>
<protein>
    <submittedName>
        <fullName evidence="2">Uncharacterized protein</fullName>
    </submittedName>
</protein>
<evidence type="ECO:0000313" key="2">
    <source>
        <dbReference type="EMBL" id="KAA2371431.1"/>
    </source>
</evidence>
<proteinExistence type="predicted"/>
<keyword evidence="1" id="KW-0472">Membrane</keyword>
<reference evidence="2 3" key="1">
    <citation type="journal article" date="2019" name="Nat. Med.">
        <title>A library of human gut bacterial isolates paired with longitudinal multiomics data enables mechanistic microbiome research.</title>
        <authorList>
            <person name="Poyet M."/>
            <person name="Groussin M."/>
            <person name="Gibbons S.M."/>
            <person name="Avila-Pacheco J."/>
            <person name="Jiang X."/>
            <person name="Kearney S.M."/>
            <person name="Perrotta A.R."/>
            <person name="Berdy B."/>
            <person name="Zhao S."/>
            <person name="Lieberman T.D."/>
            <person name="Swanson P.K."/>
            <person name="Smith M."/>
            <person name="Roesemann S."/>
            <person name="Alexander J.E."/>
            <person name="Rich S.A."/>
            <person name="Livny J."/>
            <person name="Vlamakis H."/>
            <person name="Clish C."/>
            <person name="Bullock K."/>
            <person name="Deik A."/>
            <person name="Scott J."/>
            <person name="Pierce K.A."/>
            <person name="Xavier R.J."/>
            <person name="Alm E.J."/>
        </authorList>
    </citation>
    <scope>NUCLEOTIDE SEQUENCE [LARGE SCALE GENOMIC DNA]</scope>
    <source>
        <strain evidence="2 3">BIOML-A2</strain>
    </source>
</reference>
<name>A0A5B3GCZ5_9BACT</name>
<sequence>MRLADFVMLLIRKKHELYNNFVKYRKNLPELLCFSCFTIPTIYLPIIAVLLVTYNEHLRLILLALFSFAKVLR</sequence>
<comment type="caution">
    <text evidence="2">The sequence shown here is derived from an EMBL/GenBank/DDBJ whole genome shotgun (WGS) entry which is preliminary data.</text>
</comment>
<dbReference type="AlphaFoldDB" id="A0A5B3GCZ5"/>
<keyword evidence="1" id="KW-0812">Transmembrane</keyword>
<evidence type="ECO:0000256" key="1">
    <source>
        <dbReference type="SAM" id="Phobius"/>
    </source>
</evidence>
<feature type="transmembrane region" description="Helical" evidence="1">
    <location>
        <begin position="31"/>
        <end position="51"/>
    </location>
</feature>
<organism evidence="2 3">
    <name type="scientific">Alistipes shahii</name>
    <dbReference type="NCBI Taxonomy" id="328814"/>
    <lineage>
        <taxon>Bacteria</taxon>
        <taxon>Pseudomonadati</taxon>
        <taxon>Bacteroidota</taxon>
        <taxon>Bacteroidia</taxon>
        <taxon>Bacteroidales</taxon>
        <taxon>Rikenellaceae</taxon>
        <taxon>Alistipes</taxon>
    </lineage>
</organism>
<accession>A0A5B3GCZ5</accession>
<dbReference type="Proteomes" id="UP000323567">
    <property type="component" value="Unassembled WGS sequence"/>
</dbReference>
<evidence type="ECO:0000313" key="3">
    <source>
        <dbReference type="Proteomes" id="UP000323567"/>
    </source>
</evidence>